<keyword evidence="4" id="KW-0862">Zinc</keyword>
<dbReference type="GO" id="GO:0005768">
    <property type="term" value="C:endosome"/>
    <property type="evidence" value="ECO:0007669"/>
    <property type="project" value="TreeGrafter"/>
</dbReference>
<dbReference type="InParanoid" id="C5DMT0"/>
<keyword evidence="11" id="KW-1185">Reference proteome</keyword>
<dbReference type="InterPro" id="IPR007810">
    <property type="entry name" value="Pep3/Vps18_beta-prop"/>
</dbReference>
<dbReference type="InterPro" id="IPR058919">
    <property type="entry name" value="Pep3/Vps18_RING_C"/>
</dbReference>
<dbReference type="Proteomes" id="UP000002036">
    <property type="component" value="Chromosome G"/>
</dbReference>
<organism evidence="10 11">
    <name type="scientific">Lachancea thermotolerans (strain ATCC 56472 / CBS 6340 / NRRL Y-8284)</name>
    <name type="common">Yeast</name>
    <name type="synonym">Kluyveromyces thermotolerans</name>
    <dbReference type="NCBI Taxonomy" id="559295"/>
    <lineage>
        <taxon>Eukaryota</taxon>
        <taxon>Fungi</taxon>
        <taxon>Dikarya</taxon>
        <taxon>Ascomycota</taxon>
        <taxon>Saccharomycotina</taxon>
        <taxon>Saccharomycetes</taxon>
        <taxon>Saccharomycetales</taxon>
        <taxon>Saccharomycetaceae</taxon>
        <taxon>Lachancea</taxon>
    </lineage>
</organism>
<keyword evidence="3" id="KW-0863">Zinc-finger</keyword>
<feature type="repeat" description="CHCR" evidence="7">
    <location>
        <begin position="588"/>
        <end position="757"/>
    </location>
</feature>
<dbReference type="FunCoup" id="C5DMT0">
    <property type="interactions" value="936"/>
</dbReference>
<dbReference type="SUPFAM" id="SSF57850">
    <property type="entry name" value="RING/U-box"/>
    <property type="match status" value="1"/>
</dbReference>
<dbReference type="AlphaFoldDB" id="C5DMT0"/>
<dbReference type="EMBL" id="CU928171">
    <property type="protein sequence ID" value="CAR25091.1"/>
    <property type="molecule type" value="Genomic_DNA"/>
</dbReference>
<comment type="subcellular location">
    <subcellularLocation>
        <location evidence="6">Endomembrane system</location>
        <topology evidence="6">Peripheral membrane protein</topology>
        <orientation evidence="6">Cytoplasmic side</orientation>
    </subcellularLocation>
</comment>
<dbReference type="CDD" id="cd16462">
    <property type="entry name" value="RING-H2_Pep3p-like"/>
    <property type="match status" value="1"/>
</dbReference>
<dbReference type="OMA" id="KFFVFPC"/>
<evidence type="ECO:0000256" key="4">
    <source>
        <dbReference type="ARBA" id="ARBA00022833"/>
    </source>
</evidence>
<dbReference type="GO" id="GO:0048284">
    <property type="term" value="P:organelle fusion"/>
    <property type="evidence" value="ECO:0007669"/>
    <property type="project" value="TreeGrafter"/>
</dbReference>
<dbReference type="PROSITE" id="PS50236">
    <property type="entry name" value="CHCR"/>
    <property type="match status" value="1"/>
</dbReference>
<evidence type="ECO:0000313" key="10">
    <source>
        <dbReference type="EMBL" id="CAR25091.1"/>
    </source>
</evidence>
<dbReference type="GeneID" id="8293807"/>
<dbReference type="eggNOG" id="KOG2034">
    <property type="taxonomic scope" value="Eukaryota"/>
</dbReference>
<dbReference type="PANTHER" id="PTHR23323:SF26">
    <property type="entry name" value="VACUOLAR PROTEIN SORTING-ASSOCIATED PROTEIN 18 HOMOLOG"/>
    <property type="match status" value="1"/>
</dbReference>
<dbReference type="GO" id="GO:0006904">
    <property type="term" value="P:vesicle docking involved in exocytosis"/>
    <property type="evidence" value="ECO:0007669"/>
    <property type="project" value="TreeGrafter"/>
</dbReference>
<evidence type="ECO:0000256" key="5">
    <source>
        <dbReference type="ARBA" id="ARBA00023136"/>
    </source>
</evidence>
<gene>
    <name evidence="10" type="ordered locus">KLTH0G11374g</name>
</gene>
<evidence type="ECO:0000256" key="3">
    <source>
        <dbReference type="ARBA" id="ARBA00022771"/>
    </source>
</evidence>
<keyword evidence="5" id="KW-0472">Membrane</keyword>
<dbReference type="SUPFAM" id="SSF50978">
    <property type="entry name" value="WD40 repeat-like"/>
    <property type="match status" value="1"/>
</dbReference>
<accession>C5DMT0</accession>
<dbReference type="RefSeq" id="XP_002555528.1">
    <property type="nucleotide sequence ID" value="XM_002555482.1"/>
</dbReference>
<feature type="domain" description="Pep3/Vps18 beta-propeller" evidence="8">
    <location>
        <begin position="27"/>
        <end position="352"/>
    </location>
</feature>
<keyword evidence="2" id="KW-0479">Metal-binding</keyword>
<proteinExistence type="inferred from homology"/>
<evidence type="ECO:0000256" key="7">
    <source>
        <dbReference type="PROSITE-ProRule" id="PRU01006"/>
    </source>
</evidence>
<evidence type="ECO:0000313" key="11">
    <source>
        <dbReference type="Proteomes" id="UP000002036"/>
    </source>
</evidence>
<evidence type="ECO:0000259" key="9">
    <source>
        <dbReference type="Pfam" id="PF26148"/>
    </source>
</evidence>
<dbReference type="HOGENOM" id="CLU_003488_0_0_1"/>
<dbReference type="GO" id="GO:0030674">
    <property type="term" value="F:protein-macromolecule adaptor activity"/>
    <property type="evidence" value="ECO:0007669"/>
    <property type="project" value="TreeGrafter"/>
</dbReference>
<dbReference type="GO" id="GO:0098588">
    <property type="term" value="C:bounding membrane of organelle"/>
    <property type="evidence" value="ECO:0007669"/>
    <property type="project" value="UniProtKB-ARBA"/>
</dbReference>
<name>C5DMT0_LACTC</name>
<reference evidence="10 11" key="1">
    <citation type="journal article" date="2009" name="Genome Res.">
        <title>Comparative genomics of protoploid Saccharomycetaceae.</title>
        <authorList>
            <consortium name="The Genolevures Consortium"/>
            <person name="Souciet J.-L."/>
            <person name="Dujon B."/>
            <person name="Gaillardin C."/>
            <person name="Johnston M."/>
            <person name="Baret P.V."/>
            <person name="Cliften P."/>
            <person name="Sherman D.J."/>
            <person name="Weissenbach J."/>
            <person name="Westhof E."/>
            <person name="Wincker P."/>
            <person name="Jubin C."/>
            <person name="Poulain J."/>
            <person name="Barbe V."/>
            <person name="Segurens B."/>
            <person name="Artiguenave F."/>
            <person name="Anthouard V."/>
            <person name="Vacherie B."/>
            <person name="Val M.-E."/>
            <person name="Fulton R.S."/>
            <person name="Minx P."/>
            <person name="Wilson R."/>
            <person name="Durrens P."/>
            <person name="Jean G."/>
            <person name="Marck C."/>
            <person name="Martin T."/>
            <person name="Nikolski M."/>
            <person name="Rolland T."/>
            <person name="Seret M.-L."/>
            <person name="Casaregola S."/>
            <person name="Despons L."/>
            <person name="Fairhead C."/>
            <person name="Fischer G."/>
            <person name="Lafontaine I."/>
            <person name="Leh V."/>
            <person name="Lemaire M."/>
            <person name="de Montigny J."/>
            <person name="Neuveglise C."/>
            <person name="Thierry A."/>
            <person name="Blanc-Lenfle I."/>
            <person name="Bleykasten C."/>
            <person name="Diffels J."/>
            <person name="Fritsch E."/>
            <person name="Frangeul L."/>
            <person name="Goeffon A."/>
            <person name="Jauniaux N."/>
            <person name="Kachouri-Lafond R."/>
            <person name="Payen C."/>
            <person name="Potier S."/>
            <person name="Pribylova L."/>
            <person name="Ozanne C."/>
            <person name="Richard G.-F."/>
            <person name="Sacerdot C."/>
            <person name="Straub M.-L."/>
            <person name="Talla E."/>
        </authorList>
    </citation>
    <scope>NUCLEOTIDE SEQUENCE [LARGE SCALE GENOMIC DNA]</scope>
    <source>
        <strain evidence="11">ATCC 56472 / CBS 6340 / NRRL Y-8284</strain>
    </source>
</reference>
<dbReference type="Pfam" id="PF26148">
    <property type="entry name" value="VPS18_RING_C"/>
    <property type="match status" value="1"/>
</dbReference>
<evidence type="ECO:0000256" key="2">
    <source>
        <dbReference type="ARBA" id="ARBA00022723"/>
    </source>
</evidence>
<dbReference type="InterPro" id="IPR000547">
    <property type="entry name" value="Clathrin_H-chain/VPS_repeat"/>
</dbReference>
<feature type="domain" description="Pep3/Vps18 RING C-terminal" evidence="9">
    <location>
        <begin position="835"/>
        <end position="918"/>
    </location>
</feature>
<dbReference type="GO" id="GO:0007033">
    <property type="term" value="P:vacuole organization"/>
    <property type="evidence" value="ECO:0007669"/>
    <property type="project" value="TreeGrafter"/>
</dbReference>
<dbReference type="GO" id="GO:0008270">
    <property type="term" value="F:zinc ion binding"/>
    <property type="evidence" value="ECO:0007669"/>
    <property type="project" value="UniProtKB-KW"/>
</dbReference>
<dbReference type="PANTHER" id="PTHR23323">
    <property type="entry name" value="VACUOLAR PROTEIN SORTING-ASSOCIATED PROTEIN"/>
    <property type="match status" value="1"/>
</dbReference>
<evidence type="ECO:0000256" key="1">
    <source>
        <dbReference type="ARBA" id="ARBA00010454"/>
    </source>
</evidence>
<dbReference type="Pfam" id="PF05131">
    <property type="entry name" value="Pep3_Vps18"/>
    <property type="match status" value="1"/>
</dbReference>
<dbReference type="KEGG" id="lth:KLTH0G11374g"/>
<dbReference type="GO" id="GO:0006886">
    <property type="term" value="P:intracellular protein transport"/>
    <property type="evidence" value="ECO:0007669"/>
    <property type="project" value="UniProtKB-UniRule"/>
</dbReference>
<protein>
    <submittedName>
        <fullName evidence="10">KLTH0G11374p</fullName>
    </submittedName>
</protein>
<comment type="similarity">
    <text evidence="1">Belongs to the VPS18 family.</text>
</comment>
<dbReference type="GO" id="GO:0030897">
    <property type="term" value="C:HOPS complex"/>
    <property type="evidence" value="ECO:0007669"/>
    <property type="project" value="TreeGrafter"/>
</dbReference>
<dbReference type="OrthoDB" id="1845386at2759"/>
<dbReference type="STRING" id="559295.C5DMT0"/>
<evidence type="ECO:0000256" key="6">
    <source>
        <dbReference type="ARBA" id="ARBA00029433"/>
    </source>
</evidence>
<sequence>MCIEILQFLKYLEKHLTKNTLKGWAAMKVAIEHVQLQFIKEIENNVCSLQVESNFMCFALKTGHMFLIDLESPSNVIKYHFALLSSPQEKLLRVWMDPSATTLLLKTNFAKYYVLTVDSLGKGNESVTPLKKLSKKNRDVISVMWQGKNNFVCGTTEGKVYVVNTQSENSATKAYSSPHSIDGLIFASSPGAEKCAFLATGHTLRYWSNPKDPLTTLKELPPTETEQFEEIEQTSSRKFVFFQDTFAWTIDSGTIFGTVKGSGDVLKSATVLLNVELPPSNHRVKGVALSKYHLLLLRGNEILIINKLNNEVVAQETIWNQGSEKFLELVVDYSQSPPTFWCYSTSNIYEIVLEGENNGIWRLLSKLGKYDEALKLPGLAPAEKDFILEQKGDYLFSEEEFTEAARCYGVSDSVTTAEVALKLMKKSDLVALQAFLTAKLNTARQRKNSIVQITLLSDWVVWNFMQMLNDVDELISSEQDDQNLESWRLKKESLGKELMAFFKKNLEILDRDTVYQIMARQNRKLEVLSFARLINDYKYVLSYWIRSKNWYEALKVLALTQDLECVYKYATILLINSPDSTVNTWMQIKGVNPSELISSLLTYFSNFQKMHSSADSSRSIPNYALKYLKWCIQEPEDAENLAPIVFNSAIFMMIAGFDAKGRENEIIDFIEAHSGCFDSDFVLRLSIKFKRYKTCIYVYSWLRLYEEAVTLAIKMDLLEDAKLVASTPELDGNSKLRRKLWLMIAQCMIQQQNDTKQTIREILQDSNGILGIKDLLPLFGEFTTIANVKDELIKSLEKHNSTMARVSHEIENSIKIKREIVEDIETLKARFQTLEPGASCDCCDRVLQTRKFYVFPCGHSFHTDCLVREILKSTDHALRSKIETIQRSATKGMTLDNLKELDRLLSTKCCLCSDIKINSIDEPLESDEKERHAWEI</sequence>
<dbReference type="GO" id="GO:0007032">
    <property type="term" value="P:endosome organization"/>
    <property type="evidence" value="ECO:0007669"/>
    <property type="project" value="TreeGrafter"/>
</dbReference>
<dbReference type="InterPro" id="IPR036322">
    <property type="entry name" value="WD40_repeat_dom_sf"/>
</dbReference>
<evidence type="ECO:0000259" key="8">
    <source>
        <dbReference type="Pfam" id="PF05131"/>
    </source>
</evidence>